<feature type="compositionally biased region" description="Polar residues" evidence="1">
    <location>
        <begin position="27"/>
        <end position="46"/>
    </location>
</feature>
<protein>
    <submittedName>
        <fullName evidence="3">Uncharacterized protein</fullName>
    </submittedName>
</protein>
<feature type="compositionally biased region" description="Low complexity" evidence="1">
    <location>
        <begin position="1"/>
        <end position="14"/>
    </location>
</feature>
<organism evidence="2 3">
    <name type="scientific">Setaria digitata</name>
    <dbReference type="NCBI Taxonomy" id="48799"/>
    <lineage>
        <taxon>Eukaryota</taxon>
        <taxon>Metazoa</taxon>
        <taxon>Ecdysozoa</taxon>
        <taxon>Nematoda</taxon>
        <taxon>Chromadorea</taxon>
        <taxon>Rhabditida</taxon>
        <taxon>Spirurina</taxon>
        <taxon>Spiruromorpha</taxon>
        <taxon>Filarioidea</taxon>
        <taxon>Setariidae</taxon>
        <taxon>Setaria</taxon>
    </lineage>
</organism>
<evidence type="ECO:0000313" key="2">
    <source>
        <dbReference type="Proteomes" id="UP000887581"/>
    </source>
</evidence>
<dbReference type="AlphaFoldDB" id="A0A915PCL3"/>
<evidence type="ECO:0000313" key="3">
    <source>
        <dbReference type="WBParaSite" id="sdigi.contig101.g4342.t1"/>
    </source>
</evidence>
<dbReference type="Proteomes" id="UP000887581">
    <property type="component" value="Unplaced"/>
</dbReference>
<reference evidence="3" key="1">
    <citation type="submission" date="2022-11" db="UniProtKB">
        <authorList>
            <consortium name="WormBaseParasite"/>
        </authorList>
    </citation>
    <scope>IDENTIFICATION</scope>
</reference>
<name>A0A915PCL3_9BILA</name>
<evidence type="ECO:0000256" key="1">
    <source>
        <dbReference type="SAM" id="MobiDB-lite"/>
    </source>
</evidence>
<proteinExistence type="predicted"/>
<feature type="region of interest" description="Disordered" evidence="1">
    <location>
        <begin position="1"/>
        <end position="46"/>
    </location>
</feature>
<sequence>MASQSASASTSTSQIDDGRRLMEDNSDTVQFNGGDTMNKQTLPQSSTRIAGDSGVVMASDAIILRPLLSSVTVAVAIFYATAEV</sequence>
<keyword evidence="2" id="KW-1185">Reference proteome</keyword>
<accession>A0A915PCL3</accession>
<dbReference type="WBParaSite" id="sdigi.contig101.g4342.t1">
    <property type="protein sequence ID" value="sdigi.contig101.g4342.t1"/>
    <property type="gene ID" value="sdigi.contig101.g4342"/>
</dbReference>